<evidence type="ECO:0000313" key="4">
    <source>
        <dbReference type="EMBL" id="SEH60117.1"/>
    </source>
</evidence>
<dbReference type="InterPro" id="IPR035965">
    <property type="entry name" value="PAS-like_dom_sf"/>
</dbReference>
<dbReference type="Gene3D" id="3.30.450.40">
    <property type="match status" value="1"/>
</dbReference>
<evidence type="ECO:0000256" key="1">
    <source>
        <dbReference type="SAM" id="MobiDB-lite"/>
    </source>
</evidence>
<dbReference type="Pfam" id="PF00989">
    <property type="entry name" value="PAS"/>
    <property type="match status" value="1"/>
</dbReference>
<feature type="transmembrane region" description="Helical" evidence="2">
    <location>
        <begin position="42"/>
        <end position="61"/>
    </location>
</feature>
<dbReference type="NCBIfam" id="TIGR00229">
    <property type="entry name" value="sensory_box"/>
    <property type="match status" value="1"/>
</dbReference>
<keyword evidence="2" id="KW-0472">Membrane</keyword>
<name>A0A1H6JLR0_MAGFU</name>
<feature type="region of interest" description="Disordered" evidence="1">
    <location>
        <begin position="1"/>
        <end position="23"/>
    </location>
</feature>
<dbReference type="Pfam" id="PF13185">
    <property type="entry name" value="GAF_2"/>
    <property type="match status" value="1"/>
</dbReference>
<dbReference type="PROSITE" id="PS50112">
    <property type="entry name" value="PAS"/>
    <property type="match status" value="1"/>
</dbReference>
<proteinExistence type="predicted"/>
<evidence type="ECO:0000259" key="3">
    <source>
        <dbReference type="PROSITE" id="PS50112"/>
    </source>
</evidence>
<gene>
    <name evidence="4" type="ORF">SAMN04244559_03115</name>
</gene>
<dbReference type="InterPro" id="IPR013767">
    <property type="entry name" value="PAS_fold"/>
</dbReference>
<accession>A0A1H6JLR0</accession>
<dbReference type="InterPro" id="IPR029016">
    <property type="entry name" value="GAF-like_dom_sf"/>
</dbReference>
<protein>
    <submittedName>
        <fullName evidence="4">PAS domain S-box-containing protein</fullName>
    </submittedName>
</protein>
<dbReference type="SUPFAM" id="SSF55785">
    <property type="entry name" value="PYP-like sensor domain (PAS domain)"/>
    <property type="match status" value="1"/>
</dbReference>
<keyword evidence="2" id="KW-0812">Transmembrane</keyword>
<sequence>MGDKRTRASAALPPPPSGGTGALIRPQHRPQGLLSRWGLPTGIGRAAGVILLLSLLVGLAVGESFRLAMEADHRTSFEDKAGRKATALLEQTARGWAMGAVIISGETNPSLLVAATRPDPPRQEGDDNSEAARHLERLAHRIGGDGAFVVNRAGLIVASWDAQGRTRLGHDLGFRPYVQNGLRGSDSVYAAVGSSTGDRSLYIAAPIRTTQDEPIAAGVVVGRIAMSLIDQSLRDWPGIALLLSPQGVVFASTRREWLLSVSGEVTPDRIRAIAASRQFGGAFDGPHRVRSLPFDPDADTVEINGTRFMSARLPLQWNDPGGDWSLVLLADPAAATPLAARLGIAAAAGVGTCALGLLVLAARGAATVRHQAALDGESAARQQAERSDRQARQADLIAHLLHVKTAAALAQTLFAGLARDLPLHQGRLYVTEDDGQHLTLAGSLGDSTVPERIGADDGLIWDCANTGQALCIEDFPAGAGQVPSDPGEVSLRVLRPLIRDDRVLGVLDVTSPSPTAHLDHRADLDALLPVLALQIELIRTRTLASDSLAEVRRQTESVRRQQDISQQTEDWFRTILDGMPVGLLVVDRSGRIILSNREIERLSGYSLDELLGAEIERLLPPAIRDSHVGWRNALTMGEDQVVRMGSERPALPLLTRDGTERRVEITLTQTPALGSQPPCVCAMIRPV</sequence>
<dbReference type="InterPro" id="IPR003018">
    <property type="entry name" value="GAF"/>
</dbReference>
<dbReference type="AlphaFoldDB" id="A0A1H6JLR0"/>
<evidence type="ECO:0000256" key="2">
    <source>
        <dbReference type="SAM" id="Phobius"/>
    </source>
</evidence>
<dbReference type="EMBL" id="FNWO01000016">
    <property type="protein sequence ID" value="SEH60117.1"/>
    <property type="molecule type" value="Genomic_DNA"/>
</dbReference>
<keyword evidence="2" id="KW-1133">Transmembrane helix</keyword>
<dbReference type="SMART" id="SM00091">
    <property type="entry name" value="PAS"/>
    <property type="match status" value="1"/>
</dbReference>
<dbReference type="SUPFAM" id="SSF55781">
    <property type="entry name" value="GAF domain-like"/>
    <property type="match status" value="1"/>
</dbReference>
<dbReference type="Gene3D" id="3.30.450.20">
    <property type="entry name" value="PAS domain"/>
    <property type="match status" value="3"/>
</dbReference>
<reference evidence="5" key="1">
    <citation type="submission" date="2016-10" db="EMBL/GenBank/DDBJ databases">
        <authorList>
            <person name="Varghese N."/>
            <person name="Submissions S."/>
        </authorList>
    </citation>
    <scope>NUCLEOTIDE SEQUENCE [LARGE SCALE GENOMIC DNA]</scope>
    <source>
        <strain evidence="5">DSM 13234</strain>
    </source>
</reference>
<feature type="domain" description="PAS" evidence="3">
    <location>
        <begin position="568"/>
        <end position="621"/>
    </location>
</feature>
<organism evidence="4 5">
    <name type="scientific">Magnetospirillum fulvum</name>
    <name type="common">Rhodospirillum fulvum</name>
    <dbReference type="NCBI Taxonomy" id="1082"/>
    <lineage>
        <taxon>Bacteria</taxon>
        <taxon>Pseudomonadati</taxon>
        <taxon>Pseudomonadota</taxon>
        <taxon>Alphaproteobacteria</taxon>
        <taxon>Rhodospirillales</taxon>
        <taxon>Rhodospirillaceae</taxon>
        <taxon>Magnetospirillum</taxon>
    </lineage>
</organism>
<evidence type="ECO:0000313" key="5">
    <source>
        <dbReference type="Proteomes" id="UP000182983"/>
    </source>
</evidence>
<dbReference type="CDD" id="cd00130">
    <property type="entry name" value="PAS"/>
    <property type="match status" value="1"/>
</dbReference>
<dbReference type="InterPro" id="IPR000014">
    <property type="entry name" value="PAS"/>
</dbReference>
<keyword evidence="5" id="KW-1185">Reference proteome</keyword>
<dbReference type="Proteomes" id="UP000182983">
    <property type="component" value="Unassembled WGS sequence"/>
</dbReference>
<dbReference type="GO" id="GO:0006355">
    <property type="term" value="P:regulation of DNA-templated transcription"/>
    <property type="evidence" value="ECO:0007669"/>
    <property type="project" value="InterPro"/>
</dbReference>